<dbReference type="Proteomes" id="UP000233469">
    <property type="component" value="Unassembled WGS sequence"/>
</dbReference>
<dbReference type="EMBL" id="LLXL01009897">
    <property type="protein sequence ID" value="PKK41356.1"/>
    <property type="molecule type" value="Genomic_DNA"/>
</dbReference>
<accession>A0A2N1KW39</accession>
<sequence>MIYRNGEELSKLNQQKEKTNKFKKKATVTEKVISSRPASELKTPMTPPERIYRELGNFASRKESLLYPSKAEMSSRRNRQTLDEETVVEMIKNWRVGEDTLDHNNNSIKQGQQYPLKKDNITTNEVVDVINTYRDNKIKYYRYVPTPSMTEFARERVTAKLKE</sequence>
<gene>
    <name evidence="2" type="ORF">RhiirC2_804883</name>
</gene>
<dbReference type="VEuPathDB" id="FungiDB:RhiirA1_537155"/>
<evidence type="ECO:0000313" key="2">
    <source>
        <dbReference type="EMBL" id="PKK41356.1"/>
    </source>
</evidence>
<feature type="non-terminal residue" evidence="2">
    <location>
        <position position="163"/>
    </location>
</feature>
<proteinExistence type="predicted"/>
<reference evidence="2 3" key="1">
    <citation type="submission" date="2016-04" db="EMBL/GenBank/DDBJ databases">
        <title>Genome analyses suggest a sexual origin of heterokaryosis in a supposedly ancient asexual fungus.</title>
        <authorList>
            <person name="Ropars J."/>
            <person name="Sedzielewska K."/>
            <person name="Noel J."/>
            <person name="Charron P."/>
            <person name="Farinelli L."/>
            <person name="Marton T."/>
            <person name="Kruger M."/>
            <person name="Pelin A."/>
            <person name="Brachmann A."/>
            <person name="Corradi N."/>
        </authorList>
    </citation>
    <scope>NUCLEOTIDE SEQUENCE [LARGE SCALE GENOMIC DNA]</scope>
    <source>
        <strain evidence="2 3">C2</strain>
    </source>
</reference>
<comment type="caution">
    <text evidence="2">The sequence shown here is derived from an EMBL/GenBank/DDBJ whole genome shotgun (WGS) entry which is preliminary data.</text>
</comment>
<dbReference type="AlphaFoldDB" id="A0A2N1KW39"/>
<protein>
    <submittedName>
        <fullName evidence="2">Uncharacterized protein</fullName>
    </submittedName>
</protein>
<evidence type="ECO:0000313" key="3">
    <source>
        <dbReference type="Proteomes" id="UP000233469"/>
    </source>
</evidence>
<reference evidence="2 3" key="2">
    <citation type="submission" date="2017-10" db="EMBL/GenBank/DDBJ databases">
        <title>Extensive intraspecific genome diversity in a model arbuscular mycorrhizal fungus.</title>
        <authorList>
            <person name="Chen E.C.H."/>
            <person name="Morin E."/>
            <person name="Baudet D."/>
            <person name="Noel J."/>
            <person name="Ndikumana S."/>
            <person name="Charron P."/>
            <person name="St-Onge C."/>
            <person name="Giorgi J."/>
            <person name="Grigoriev I.V."/>
            <person name="Roux C."/>
            <person name="Martin F.M."/>
            <person name="Corradi N."/>
        </authorList>
    </citation>
    <scope>NUCLEOTIDE SEQUENCE [LARGE SCALE GENOMIC DNA]</scope>
    <source>
        <strain evidence="2 3">C2</strain>
    </source>
</reference>
<organism evidence="2 3">
    <name type="scientific">Rhizophagus irregularis</name>
    <dbReference type="NCBI Taxonomy" id="588596"/>
    <lineage>
        <taxon>Eukaryota</taxon>
        <taxon>Fungi</taxon>
        <taxon>Fungi incertae sedis</taxon>
        <taxon>Mucoromycota</taxon>
        <taxon>Glomeromycotina</taxon>
        <taxon>Glomeromycetes</taxon>
        <taxon>Glomerales</taxon>
        <taxon>Glomeraceae</taxon>
        <taxon>Rhizophagus</taxon>
    </lineage>
</organism>
<feature type="compositionally biased region" description="Basic and acidic residues" evidence="1">
    <location>
        <begin position="1"/>
        <end position="20"/>
    </location>
</feature>
<evidence type="ECO:0000256" key="1">
    <source>
        <dbReference type="SAM" id="MobiDB-lite"/>
    </source>
</evidence>
<feature type="region of interest" description="Disordered" evidence="1">
    <location>
        <begin position="1"/>
        <end position="49"/>
    </location>
</feature>
<name>A0A2N1KW39_9GLOM</name>